<dbReference type="Proteomes" id="UP000010809">
    <property type="component" value="Chromosome"/>
</dbReference>
<proteinExistence type="predicted"/>
<evidence type="ECO:0000313" key="2">
    <source>
        <dbReference type="Proteomes" id="UP000010809"/>
    </source>
</evidence>
<keyword evidence="2" id="KW-1185">Reference proteome</keyword>
<evidence type="ECO:0000313" key="1">
    <source>
        <dbReference type="EMBL" id="AGA34237.1"/>
    </source>
</evidence>
<evidence type="ECO:0008006" key="3">
    <source>
        <dbReference type="Google" id="ProtNLM"/>
    </source>
</evidence>
<dbReference type="KEGG" id="tni:TVNIR_2597"/>
<dbReference type="EMBL" id="CP003989">
    <property type="protein sequence ID" value="AGA34237.1"/>
    <property type="molecule type" value="Genomic_DNA"/>
</dbReference>
<sequence length="162" mass="17382">MHGNPEEPRERRSAPRPLARYIHPAWSRRSQTDAGLERDLAGLLGAQLSRGLVRVSLNEDTLILACRDRGTATELRFLQRDIRKTLAAAGRPAIGAVRVVFSGTQFQAAAAPRESGSVDRVIPAAARQALQSAAAGIADPRLAEALRRLARAGTRTNRSGSG</sequence>
<name>L0DZ06_THIND</name>
<accession>L0DZ06</accession>
<dbReference type="AlphaFoldDB" id="L0DZ06"/>
<dbReference type="OrthoDB" id="5784439at2"/>
<organism evidence="1 2">
    <name type="scientific">Thioalkalivibrio nitratireducens (strain DSM 14787 / UNIQEM 213 / ALEN2)</name>
    <dbReference type="NCBI Taxonomy" id="1255043"/>
    <lineage>
        <taxon>Bacteria</taxon>
        <taxon>Pseudomonadati</taxon>
        <taxon>Pseudomonadota</taxon>
        <taxon>Gammaproteobacteria</taxon>
        <taxon>Chromatiales</taxon>
        <taxon>Ectothiorhodospiraceae</taxon>
        <taxon>Thioalkalivibrio</taxon>
    </lineage>
</organism>
<gene>
    <name evidence="1" type="ordered locus">TVNIR_2597</name>
</gene>
<dbReference type="InterPro" id="IPR007922">
    <property type="entry name" value="DciA-like"/>
</dbReference>
<dbReference type="Pfam" id="PF05258">
    <property type="entry name" value="DciA"/>
    <property type="match status" value="1"/>
</dbReference>
<protein>
    <recommendedName>
        <fullName evidence="3">DUF721 domain-containing protein</fullName>
    </recommendedName>
</protein>
<reference evidence="1" key="1">
    <citation type="submission" date="2015-12" db="EMBL/GenBank/DDBJ databases">
        <authorList>
            <person name="Tikhonova T.V."/>
            <person name="Pavlov A.R."/>
            <person name="Beletsky A.V."/>
            <person name="Mardanov A.V."/>
            <person name="Sorokin D.Y."/>
            <person name="Ravin N.V."/>
            <person name="Popov V.O."/>
        </authorList>
    </citation>
    <scope>NUCLEOTIDE SEQUENCE</scope>
    <source>
        <strain evidence="1">DSM 14787</strain>
    </source>
</reference>
<dbReference type="STRING" id="1255043.TVNIR_2597"/>
<dbReference type="PATRIC" id="fig|1255043.3.peg.2622"/>
<dbReference type="HOGENOM" id="CLU_1634635_0_0_6"/>